<evidence type="ECO:0000313" key="1">
    <source>
        <dbReference type="EMBL" id="CDZ97072.1"/>
    </source>
</evidence>
<dbReference type="EMBL" id="LN483167">
    <property type="protein sequence ID" value="CDZ97072.1"/>
    <property type="molecule type" value="Genomic_DNA"/>
</dbReference>
<protein>
    <submittedName>
        <fullName evidence="1">Uncharacterized protein</fullName>
    </submittedName>
</protein>
<reference evidence="1" key="1">
    <citation type="submission" date="2014-08" db="EMBL/GenBank/DDBJ databases">
        <authorList>
            <person name="Sharma Rahul"/>
            <person name="Thines Marco"/>
        </authorList>
    </citation>
    <scope>NUCLEOTIDE SEQUENCE</scope>
</reference>
<proteinExistence type="predicted"/>
<dbReference type="AlphaFoldDB" id="A0A0F7SJ99"/>
<name>A0A0F7SJ99_PHARH</name>
<organism evidence="1">
    <name type="scientific">Phaffia rhodozyma</name>
    <name type="common">Yeast</name>
    <name type="synonym">Xanthophyllomyces dendrorhous</name>
    <dbReference type="NCBI Taxonomy" id="264483"/>
    <lineage>
        <taxon>Eukaryota</taxon>
        <taxon>Fungi</taxon>
        <taxon>Dikarya</taxon>
        <taxon>Basidiomycota</taxon>
        <taxon>Agaricomycotina</taxon>
        <taxon>Tremellomycetes</taxon>
        <taxon>Cystofilobasidiales</taxon>
        <taxon>Mrakiaceae</taxon>
        <taxon>Phaffia</taxon>
    </lineage>
</organism>
<sequence>MEFMLIASFLFPSGLKISRSLSPGGILLCQQSCDRILLIVFSSDLGLFSSYSFRINTSDLTRFHFLARSSTVEIVLKSNSCIICLSLYLSSKQCPFSLVLCLSMAMLSPSLRQSLGK</sequence>
<accession>A0A0F7SJ99</accession>